<organism evidence="1 2">
    <name type="scientific">Pholiota conissans</name>
    <dbReference type="NCBI Taxonomy" id="109636"/>
    <lineage>
        <taxon>Eukaryota</taxon>
        <taxon>Fungi</taxon>
        <taxon>Dikarya</taxon>
        <taxon>Basidiomycota</taxon>
        <taxon>Agaricomycotina</taxon>
        <taxon>Agaricomycetes</taxon>
        <taxon>Agaricomycetidae</taxon>
        <taxon>Agaricales</taxon>
        <taxon>Agaricineae</taxon>
        <taxon>Strophariaceae</taxon>
        <taxon>Pholiota</taxon>
    </lineage>
</organism>
<evidence type="ECO:0000313" key="2">
    <source>
        <dbReference type="Proteomes" id="UP000807469"/>
    </source>
</evidence>
<dbReference type="EMBL" id="MU155789">
    <property type="protein sequence ID" value="KAF9470977.1"/>
    <property type="molecule type" value="Genomic_DNA"/>
</dbReference>
<evidence type="ECO:0000313" key="1">
    <source>
        <dbReference type="EMBL" id="KAF9470977.1"/>
    </source>
</evidence>
<sequence length="145" mass="16402">MCTPESLPSIAWCPPPYYSAVLLRNAPSLSNSRLQDQGVLRLRARFSLSFIAHPRRIFSLFALCVSVSFVSQRNFLRYTYASTILYPSTFQGSLPSDLASSNKMALDLSLYHLRLICSWTLTTRRPVISTLGNMLELRDRPSIVI</sequence>
<keyword evidence="2" id="KW-1185">Reference proteome</keyword>
<gene>
    <name evidence="1" type="ORF">BDN70DRAFT_617100</name>
</gene>
<accession>A0A9P6CLS5</accession>
<comment type="caution">
    <text evidence="1">The sequence shown here is derived from an EMBL/GenBank/DDBJ whole genome shotgun (WGS) entry which is preliminary data.</text>
</comment>
<dbReference type="Proteomes" id="UP000807469">
    <property type="component" value="Unassembled WGS sequence"/>
</dbReference>
<protein>
    <submittedName>
        <fullName evidence="1">Uncharacterized protein</fullName>
    </submittedName>
</protein>
<reference evidence="1" key="1">
    <citation type="submission" date="2020-11" db="EMBL/GenBank/DDBJ databases">
        <authorList>
            <consortium name="DOE Joint Genome Institute"/>
            <person name="Ahrendt S."/>
            <person name="Riley R."/>
            <person name="Andreopoulos W."/>
            <person name="Labutti K."/>
            <person name="Pangilinan J."/>
            <person name="Ruiz-Duenas F.J."/>
            <person name="Barrasa J.M."/>
            <person name="Sanchez-Garcia M."/>
            <person name="Camarero S."/>
            <person name="Miyauchi S."/>
            <person name="Serrano A."/>
            <person name="Linde D."/>
            <person name="Babiker R."/>
            <person name="Drula E."/>
            <person name="Ayuso-Fernandez I."/>
            <person name="Pacheco R."/>
            <person name="Padilla G."/>
            <person name="Ferreira P."/>
            <person name="Barriuso J."/>
            <person name="Kellner H."/>
            <person name="Castanera R."/>
            <person name="Alfaro M."/>
            <person name="Ramirez L."/>
            <person name="Pisabarro A.G."/>
            <person name="Kuo A."/>
            <person name="Tritt A."/>
            <person name="Lipzen A."/>
            <person name="He G."/>
            <person name="Yan M."/>
            <person name="Ng V."/>
            <person name="Cullen D."/>
            <person name="Martin F."/>
            <person name="Rosso M.-N."/>
            <person name="Henrissat B."/>
            <person name="Hibbett D."/>
            <person name="Martinez A.T."/>
            <person name="Grigoriev I.V."/>
        </authorList>
    </citation>
    <scope>NUCLEOTIDE SEQUENCE</scope>
    <source>
        <strain evidence="1">CIRM-BRFM 674</strain>
    </source>
</reference>
<proteinExistence type="predicted"/>
<dbReference type="AlphaFoldDB" id="A0A9P6CLS5"/>
<name>A0A9P6CLS5_9AGAR</name>